<gene>
    <name evidence="2" type="ORF">J2W56_006379</name>
</gene>
<comment type="caution">
    <text evidence="2">The sequence shown here is derived from an EMBL/GenBank/DDBJ whole genome shotgun (WGS) entry which is preliminary data.</text>
</comment>
<dbReference type="Proteomes" id="UP001251217">
    <property type="component" value="Unassembled WGS sequence"/>
</dbReference>
<dbReference type="PANTHER" id="PTHR33371:SF4">
    <property type="entry name" value="INTERMEMBRANE PHOSPHOLIPID TRANSPORT SYSTEM BINDING PROTEIN MLAD"/>
    <property type="match status" value="1"/>
</dbReference>
<dbReference type="Pfam" id="PF02470">
    <property type="entry name" value="MlaD"/>
    <property type="match status" value="1"/>
</dbReference>
<accession>A0ABU1XQ07</accession>
<dbReference type="InterPro" id="IPR003399">
    <property type="entry name" value="Mce/MlaD"/>
</dbReference>
<sequence>MRRNGLRMALAVLAVAVAAAGVVVYRQHENARSRSLCAYFDTTYGLYTDAAVTVRGIAVGKVGAVRPDGGRVRVEMTIDERRLPADVRAAVINSSILTDRRVELVGATYHAGPELAAAQCISQDRTTVPLSASDALDSFAKLARQLTTPDATGIPPLQAMLAGADRETAGLGTTLDAGLRDLATLMSAPDTFMNELGQLIDTSAELSAFVTGEWDDLRTTLTTFGPGLELIEHLLELTKVVVGKLGDAVGPLDRLFTQHFPMLMDALNSAVPVVTLIRTRTEQSKDLMDRIPGVIAMLRDMIDGPAGAVSFGYRPPAVDAAALCGRLPIADPARCAGPISLPQLLFSMIGAAR</sequence>
<dbReference type="RefSeq" id="WP_310407600.1">
    <property type="nucleotide sequence ID" value="NZ_JAVDWW010000013.1"/>
</dbReference>
<proteinExistence type="predicted"/>
<keyword evidence="3" id="KW-1185">Reference proteome</keyword>
<dbReference type="EMBL" id="JAVDWW010000013">
    <property type="protein sequence ID" value="MDR7172614.1"/>
    <property type="molecule type" value="Genomic_DNA"/>
</dbReference>
<organism evidence="2 3">
    <name type="scientific">Nocardia kruczakiae</name>
    <dbReference type="NCBI Taxonomy" id="261477"/>
    <lineage>
        <taxon>Bacteria</taxon>
        <taxon>Bacillati</taxon>
        <taxon>Actinomycetota</taxon>
        <taxon>Actinomycetes</taxon>
        <taxon>Mycobacteriales</taxon>
        <taxon>Nocardiaceae</taxon>
        <taxon>Nocardia</taxon>
    </lineage>
</organism>
<evidence type="ECO:0000259" key="1">
    <source>
        <dbReference type="Pfam" id="PF02470"/>
    </source>
</evidence>
<evidence type="ECO:0000313" key="2">
    <source>
        <dbReference type="EMBL" id="MDR7172614.1"/>
    </source>
</evidence>
<dbReference type="PANTHER" id="PTHR33371">
    <property type="entry name" value="INTERMEMBRANE PHOSPHOLIPID TRANSPORT SYSTEM BINDING PROTEIN MLAD-RELATED"/>
    <property type="match status" value="1"/>
</dbReference>
<feature type="domain" description="Mce/MlaD" evidence="1">
    <location>
        <begin position="36"/>
        <end position="105"/>
    </location>
</feature>
<reference evidence="2 3" key="1">
    <citation type="submission" date="2023-07" db="EMBL/GenBank/DDBJ databases">
        <title>Sorghum-associated microbial communities from plants grown in Nebraska, USA.</title>
        <authorList>
            <person name="Schachtman D."/>
        </authorList>
    </citation>
    <scope>NUCLEOTIDE SEQUENCE [LARGE SCALE GENOMIC DNA]</scope>
    <source>
        <strain evidence="2 3">4272</strain>
    </source>
</reference>
<protein>
    <submittedName>
        <fullName evidence="2">Virulence factor Mce-like protein</fullName>
    </submittedName>
</protein>
<name>A0ABU1XQ07_9NOCA</name>
<dbReference type="InterPro" id="IPR052336">
    <property type="entry name" value="MlaD_Phospholipid_Transporter"/>
</dbReference>
<evidence type="ECO:0000313" key="3">
    <source>
        <dbReference type="Proteomes" id="UP001251217"/>
    </source>
</evidence>